<organism evidence="2">
    <name type="scientific">viral metagenome</name>
    <dbReference type="NCBI Taxonomy" id="1070528"/>
    <lineage>
        <taxon>unclassified sequences</taxon>
        <taxon>metagenomes</taxon>
        <taxon>organismal metagenomes</taxon>
    </lineage>
</organism>
<accession>A0A6C0EYP0</accession>
<evidence type="ECO:0000256" key="1">
    <source>
        <dbReference type="SAM" id="Phobius"/>
    </source>
</evidence>
<name>A0A6C0EYP0_9ZZZZ</name>
<protein>
    <submittedName>
        <fullName evidence="2">Uncharacterized protein</fullName>
    </submittedName>
</protein>
<keyword evidence="1" id="KW-0812">Transmembrane</keyword>
<reference evidence="2" key="1">
    <citation type="journal article" date="2020" name="Nature">
        <title>Giant virus diversity and host interactions through global metagenomics.</title>
        <authorList>
            <person name="Schulz F."/>
            <person name="Roux S."/>
            <person name="Paez-Espino D."/>
            <person name="Jungbluth S."/>
            <person name="Walsh D.A."/>
            <person name="Denef V.J."/>
            <person name="McMahon K.D."/>
            <person name="Konstantinidis K.T."/>
            <person name="Eloe-Fadrosh E.A."/>
            <person name="Kyrpides N.C."/>
            <person name="Woyke T."/>
        </authorList>
    </citation>
    <scope>NUCLEOTIDE SEQUENCE</scope>
    <source>
        <strain evidence="2">GVMAG-M-3300009159-65</strain>
    </source>
</reference>
<proteinExistence type="predicted"/>
<evidence type="ECO:0000313" key="2">
    <source>
        <dbReference type="EMBL" id="QHT32305.1"/>
    </source>
</evidence>
<sequence length="106" mass="12632">MGIYRIETIIVDWIGIFTFLIFALLFIGILQQKPLYFIEFVFLFKLFISIFLIYRFNDFRKNIKFTDLDRKVCFLAGINLLIISFADLIQDYLGRIKTAVKTFVKK</sequence>
<dbReference type="AlphaFoldDB" id="A0A6C0EYP0"/>
<keyword evidence="1" id="KW-0472">Membrane</keyword>
<feature type="transmembrane region" description="Helical" evidence="1">
    <location>
        <begin position="9"/>
        <end position="30"/>
    </location>
</feature>
<dbReference type="EMBL" id="MN738934">
    <property type="protein sequence ID" value="QHT32305.1"/>
    <property type="molecule type" value="Genomic_DNA"/>
</dbReference>
<keyword evidence="1" id="KW-1133">Transmembrane helix</keyword>
<feature type="transmembrane region" description="Helical" evidence="1">
    <location>
        <begin position="36"/>
        <end position="56"/>
    </location>
</feature>
<feature type="transmembrane region" description="Helical" evidence="1">
    <location>
        <begin position="68"/>
        <end position="86"/>
    </location>
</feature>